<evidence type="ECO:0000256" key="4">
    <source>
        <dbReference type="ARBA" id="ARBA00022989"/>
    </source>
</evidence>
<feature type="transmembrane region" description="Helical" evidence="6">
    <location>
        <begin position="87"/>
        <end position="109"/>
    </location>
</feature>
<sequence length="429" mass="44895">MRRLGFLLLFLKISRRTGMMAVRHLTRAAYGIHIADQIALVSVPLVAALIFDARPSIIGLLVACQSMAHLLGSIPFGILVDSCQHRTLAIGATLVSLLGFIGAAVAVVFGSLFWFGLFVVLSGFGIVLFVLTALSIIPKVVASRELGRANAGMELPRALASFAVPLAIGIAVSYLSAGWLFPLAALGAAFALGFAVRLPVFELTPNTTTQGIFRRILEGGKFVMDHGLLLSILLCAIFWNFAFSAILVTMVPMIRDVYLIGAGTFGIALAAFGAGAIAGSWTSRKHGSRIPPNFVLLFGPGISILAPAILYLAPAQGPLLPICAAFFILGFGPSMWLIAQNSVRQSVSPGHMLGRVNAVIQTAIYGVRPLAALVAGAVVGATSPQAGLVMVFAAFALSFLAAAFSGLRHVKSYEGLTSVVVAQVAPGRS</sequence>
<dbReference type="InterPro" id="IPR036259">
    <property type="entry name" value="MFS_trans_sf"/>
</dbReference>
<evidence type="ECO:0000256" key="6">
    <source>
        <dbReference type="SAM" id="Phobius"/>
    </source>
</evidence>
<evidence type="ECO:0000313" key="8">
    <source>
        <dbReference type="EMBL" id="MFD1510963.1"/>
    </source>
</evidence>
<keyword evidence="4 6" id="KW-1133">Transmembrane helix</keyword>
<evidence type="ECO:0000256" key="5">
    <source>
        <dbReference type="ARBA" id="ARBA00023136"/>
    </source>
</evidence>
<dbReference type="Gene3D" id="1.20.1250.20">
    <property type="entry name" value="MFS general substrate transporter like domains"/>
    <property type="match status" value="1"/>
</dbReference>
<dbReference type="InterPro" id="IPR011701">
    <property type="entry name" value="MFS"/>
</dbReference>
<comment type="caution">
    <text evidence="8">The sequence shown here is derived from an EMBL/GenBank/DDBJ whole genome shotgun (WGS) entry which is preliminary data.</text>
</comment>
<evidence type="ECO:0000313" key="9">
    <source>
        <dbReference type="Proteomes" id="UP001597186"/>
    </source>
</evidence>
<evidence type="ECO:0000256" key="3">
    <source>
        <dbReference type="ARBA" id="ARBA00022692"/>
    </source>
</evidence>
<gene>
    <name evidence="8" type="ORF">ACFTOW_16385</name>
</gene>
<feature type="transmembrane region" description="Helical" evidence="6">
    <location>
        <begin position="183"/>
        <end position="201"/>
    </location>
</feature>
<accession>A0ABW4EHR3</accession>
<keyword evidence="9" id="KW-1185">Reference proteome</keyword>
<evidence type="ECO:0000259" key="7">
    <source>
        <dbReference type="PROSITE" id="PS50850"/>
    </source>
</evidence>
<dbReference type="PANTHER" id="PTHR23513:SF6">
    <property type="entry name" value="MAJOR FACILITATOR SUPERFAMILY ASSOCIATED DOMAIN-CONTAINING PROTEIN"/>
    <property type="match status" value="1"/>
</dbReference>
<dbReference type="Pfam" id="PF07690">
    <property type="entry name" value="MFS_1"/>
    <property type="match status" value="1"/>
</dbReference>
<dbReference type="RefSeq" id="WP_379917666.1">
    <property type="nucleotide sequence ID" value="NZ_JBHUDD010000149.1"/>
</dbReference>
<feature type="transmembrane region" description="Helical" evidence="6">
    <location>
        <begin position="319"/>
        <end position="338"/>
    </location>
</feature>
<dbReference type="EMBL" id="JBHUDD010000149">
    <property type="protein sequence ID" value="MFD1510963.1"/>
    <property type="molecule type" value="Genomic_DNA"/>
</dbReference>
<dbReference type="SUPFAM" id="SSF103473">
    <property type="entry name" value="MFS general substrate transporter"/>
    <property type="match status" value="1"/>
</dbReference>
<dbReference type="PROSITE" id="PS50850">
    <property type="entry name" value="MFS"/>
    <property type="match status" value="1"/>
</dbReference>
<organism evidence="8 9">
    <name type="scientific">Lacimonas salitolerans</name>
    <dbReference type="NCBI Taxonomy" id="1323750"/>
    <lineage>
        <taxon>Bacteria</taxon>
        <taxon>Pseudomonadati</taxon>
        <taxon>Pseudomonadota</taxon>
        <taxon>Alphaproteobacteria</taxon>
        <taxon>Rhodobacterales</taxon>
        <taxon>Paracoccaceae</taxon>
        <taxon>Lacimonas</taxon>
    </lineage>
</organism>
<feature type="domain" description="Major facilitator superfamily (MFS) profile" evidence="7">
    <location>
        <begin position="1"/>
        <end position="411"/>
    </location>
</feature>
<keyword evidence="2" id="KW-1003">Cell membrane</keyword>
<feature type="transmembrane region" description="Helical" evidence="6">
    <location>
        <begin position="386"/>
        <end position="407"/>
    </location>
</feature>
<keyword evidence="3 6" id="KW-0812">Transmembrane</keyword>
<keyword evidence="5 6" id="KW-0472">Membrane</keyword>
<evidence type="ECO:0000256" key="2">
    <source>
        <dbReference type="ARBA" id="ARBA00022475"/>
    </source>
</evidence>
<feature type="transmembrane region" description="Helical" evidence="6">
    <location>
        <begin position="358"/>
        <end position="380"/>
    </location>
</feature>
<feature type="transmembrane region" description="Helical" evidence="6">
    <location>
        <begin position="257"/>
        <end position="282"/>
    </location>
</feature>
<comment type="subcellular location">
    <subcellularLocation>
        <location evidence="1">Cell membrane</location>
        <topology evidence="1">Multi-pass membrane protein</topology>
    </subcellularLocation>
</comment>
<evidence type="ECO:0000256" key="1">
    <source>
        <dbReference type="ARBA" id="ARBA00004651"/>
    </source>
</evidence>
<feature type="transmembrane region" description="Helical" evidence="6">
    <location>
        <begin position="55"/>
        <end position="80"/>
    </location>
</feature>
<dbReference type="Proteomes" id="UP001597186">
    <property type="component" value="Unassembled WGS sequence"/>
</dbReference>
<proteinExistence type="predicted"/>
<name>A0ABW4EHR3_9RHOB</name>
<reference evidence="9" key="1">
    <citation type="journal article" date="2019" name="Int. J. Syst. Evol. Microbiol.">
        <title>The Global Catalogue of Microorganisms (GCM) 10K type strain sequencing project: providing services to taxonomists for standard genome sequencing and annotation.</title>
        <authorList>
            <consortium name="The Broad Institute Genomics Platform"/>
            <consortium name="The Broad Institute Genome Sequencing Center for Infectious Disease"/>
            <person name="Wu L."/>
            <person name="Ma J."/>
        </authorList>
    </citation>
    <scope>NUCLEOTIDE SEQUENCE [LARGE SCALE GENOMIC DNA]</scope>
    <source>
        <strain evidence="9">CGMCC 1.12477</strain>
    </source>
</reference>
<feature type="transmembrane region" description="Helical" evidence="6">
    <location>
        <begin position="294"/>
        <end position="313"/>
    </location>
</feature>
<dbReference type="InterPro" id="IPR020846">
    <property type="entry name" value="MFS_dom"/>
</dbReference>
<dbReference type="PANTHER" id="PTHR23513">
    <property type="entry name" value="INTEGRAL MEMBRANE EFFLUX PROTEIN-RELATED"/>
    <property type="match status" value="1"/>
</dbReference>
<feature type="transmembrane region" description="Helical" evidence="6">
    <location>
        <begin position="115"/>
        <end position="137"/>
    </location>
</feature>
<feature type="transmembrane region" description="Helical" evidence="6">
    <location>
        <begin position="158"/>
        <end position="177"/>
    </location>
</feature>
<protein>
    <submittedName>
        <fullName evidence="8">MFS transporter</fullName>
    </submittedName>
</protein>
<feature type="transmembrane region" description="Helical" evidence="6">
    <location>
        <begin position="222"/>
        <end position="251"/>
    </location>
</feature>